<feature type="signal peptide" evidence="1">
    <location>
        <begin position="1"/>
        <end position="23"/>
    </location>
</feature>
<feature type="chain" id="PRO_5011449120" description="Plant heme peroxidase family profile domain-containing protein" evidence="1">
    <location>
        <begin position="24"/>
        <end position="321"/>
    </location>
</feature>
<dbReference type="GO" id="GO:0020037">
    <property type="term" value="F:heme binding"/>
    <property type="evidence" value="ECO:0007669"/>
    <property type="project" value="InterPro"/>
</dbReference>
<dbReference type="Proteomes" id="UP000199039">
    <property type="component" value="Unassembled WGS sequence"/>
</dbReference>
<gene>
    <name evidence="3" type="ORF">SAMN05216410_1718</name>
</gene>
<evidence type="ECO:0000313" key="3">
    <source>
        <dbReference type="EMBL" id="SDC36023.1"/>
    </source>
</evidence>
<dbReference type="InterPro" id="IPR002016">
    <property type="entry name" value="Haem_peroxidase"/>
</dbReference>
<dbReference type="OrthoDB" id="3403621at2"/>
<keyword evidence="4" id="KW-1185">Reference proteome</keyword>
<evidence type="ECO:0000256" key="1">
    <source>
        <dbReference type="SAM" id="SignalP"/>
    </source>
</evidence>
<dbReference type="PROSITE" id="PS50873">
    <property type="entry name" value="PEROXIDASE_4"/>
    <property type="match status" value="1"/>
</dbReference>
<organism evidence="3 4">
    <name type="scientific">Sanguibacter gelidistatuariae</name>
    <dbReference type="NCBI Taxonomy" id="1814289"/>
    <lineage>
        <taxon>Bacteria</taxon>
        <taxon>Bacillati</taxon>
        <taxon>Actinomycetota</taxon>
        <taxon>Actinomycetes</taxon>
        <taxon>Micrococcales</taxon>
        <taxon>Sanguibacteraceae</taxon>
        <taxon>Sanguibacter</taxon>
    </lineage>
</organism>
<dbReference type="STRING" id="1814289.SAMN05216410_1718"/>
<reference evidence="3 4" key="1">
    <citation type="submission" date="2016-09" db="EMBL/GenBank/DDBJ databases">
        <authorList>
            <person name="Capua I."/>
            <person name="De Benedictis P."/>
            <person name="Joannis T."/>
            <person name="Lombin L.H."/>
            <person name="Cattoli G."/>
        </authorList>
    </citation>
    <scope>NUCLEOTIDE SEQUENCE [LARGE SCALE GENOMIC DNA]</scope>
    <source>
        <strain evidence="3 4">ISLP-3</strain>
    </source>
</reference>
<name>A0A1G6KYM2_9MICO</name>
<keyword evidence="1" id="KW-0732">Signal</keyword>
<dbReference type="AlphaFoldDB" id="A0A1G6KYM2"/>
<dbReference type="EMBL" id="FMYH01000002">
    <property type="protein sequence ID" value="SDC36023.1"/>
    <property type="molecule type" value="Genomic_DNA"/>
</dbReference>
<dbReference type="GO" id="GO:0006979">
    <property type="term" value="P:response to oxidative stress"/>
    <property type="evidence" value="ECO:0007669"/>
    <property type="project" value="InterPro"/>
</dbReference>
<protein>
    <recommendedName>
        <fullName evidence="2">Plant heme peroxidase family profile domain-containing protein</fullName>
    </recommendedName>
</protein>
<sequence>MAAGVARSLVLGSALGLCVAALAGCSTPGTPDTAVSPGDEFESYMDAIFAGFDYTASLSLEQDAIAACMGDLGFEYIPTFARAAAISLDFGDPAENAEFRRVEGWGVTAEQSGTGMAGPGSSTRLTPVVDVDPNEVIVDAMSASTKDAYDLALYGIDRATGELVSTTSCSQVARETYSIEGALAPTPDLAAVYEEMREVRSNYGSDPRILDLDARWAQCMTDAGYLGYTTPFNASSRFEEIVANPLSPLTPDEFETQRALEVATAVTDEQCREALDYDQVTLDIRSARNIEFVTENQDALDAMVIAAQENTPRLPEKTETP</sequence>
<dbReference type="GO" id="GO:0004601">
    <property type="term" value="F:peroxidase activity"/>
    <property type="evidence" value="ECO:0007669"/>
    <property type="project" value="InterPro"/>
</dbReference>
<dbReference type="PROSITE" id="PS51257">
    <property type="entry name" value="PROKAR_LIPOPROTEIN"/>
    <property type="match status" value="1"/>
</dbReference>
<accession>A0A1G6KYM2</accession>
<proteinExistence type="predicted"/>
<evidence type="ECO:0000259" key="2">
    <source>
        <dbReference type="PROSITE" id="PS50873"/>
    </source>
</evidence>
<evidence type="ECO:0000313" key="4">
    <source>
        <dbReference type="Proteomes" id="UP000199039"/>
    </source>
</evidence>
<dbReference type="RefSeq" id="WP_093182358.1">
    <property type="nucleotide sequence ID" value="NZ_FMYH01000002.1"/>
</dbReference>
<feature type="domain" description="Plant heme peroxidase family profile" evidence="2">
    <location>
        <begin position="1"/>
        <end position="257"/>
    </location>
</feature>